<reference evidence="2" key="1">
    <citation type="journal article" date="2006" name="Proc. Natl. Acad. Sci. U.S.A.">
        <title>The complete genome of Rhodococcus sp. RHA1 provides insights into a catabolic powerhouse.</title>
        <authorList>
            <person name="McLeod M.P."/>
            <person name="Warren R.L."/>
            <person name="Hsiao W.W.L."/>
            <person name="Araki N."/>
            <person name="Myhre M."/>
            <person name="Fernandes C."/>
            <person name="Miyazawa D."/>
            <person name="Wong W."/>
            <person name="Lillquist A.L."/>
            <person name="Wang D."/>
            <person name="Dosanjh M."/>
            <person name="Hara H."/>
            <person name="Petrescu A."/>
            <person name="Morin R.D."/>
            <person name="Yang G."/>
            <person name="Stott J.M."/>
            <person name="Schein J.E."/>
            <person name="Shin H."/>
            <person name="Smailus D."/>
            <person name="Siddiqui A.S."/>
            <person name="Marra M.A."/>
            <person name="Jones S.J.M."/>
            <person name="Holt R."/>
            <person name="Brinkman F.S.L."/>
            <person name="Miyauchi K."/>
            <person name="Fukuda M."/>
            <person name="Davies J.E."/>
            <person name="Mohn W.W."/>
            <person name="Eltis L.D."/>
        </authorList>
    </citation>
    <scope>NUCLEOTIDE SEQUENCE [LARGE SCALE GENOMIC DNA]</scope>
    <source>
        <strain evidence="2">RHA1</strain>
    </source>
</reference>
<dbReference type="SUPFAM" id="SSF53822">
    <property type="entry name" value="Periplasmic binding protein-like I"/>
    <property type="match status" value="1"/>
</dbReference>
<organism evidence="1 2">
    <name type="scientific">Rhodococcus jostii (strain RHA1)</name>
    <dbReference type="NCBI Taxonomy" id="101510"/>
    <lineage>
        <taxon>Bacteria</taxon>
        <taxon>Bacillati</taxon>
        <taxon>Actinomycetota</taxon>
        <taxon>Actinomycetes</taxon>
        <taxon>Mycobacteriales</taxon>
        <taxon>Nocardiaceae</taxon>
        <taxon>Rhodococcus</taxon>
    </lineage>
</organism>
<dbReference type="InterPro" id="IPR028082">
    <property type="entry name" value="Peripla_BP_I"/>
</dbReference>
<name>Q0SEV3_RHOJR</name>
<evidence type="ECO:0000313" key="1">
    <source>
        <dbReference type="EMBL" id="ABG93933.1"/>
    </source>
</evidence>
<dbReference type="GO" id="GO:0006865">
    <property type="term" value="P:amino acid transport"/>
    <property type="evidence" value="ECO:0007669"/>
    <property type="project" value="InterPro"/>
</dbReference>
<evidence type="ECO:0000313" key="2">
    <source>
        <dbReference type="Proteomes" id="UP000008710"/>
    </source>
</evidence>
<dbReference type="PANTHER" id="PTHR47628:SF1">
    <property type="entry name" value="ALIPHATIC AMIDASE EXPRESSION-REGULATING PROTEIN"/>
    <property type="match status" value="1"/>
</dbReference>
<dbReference type="PANTHER" id="PTHR47628">
    <property type="match status" value="1"/>
</dbReference>
<dbReference type="InterPro" id="IPR017777">
    <property type="entry name" value="ABC_urea-bd_UrtA"/>
</dbReference>
<dbReference type="AlphaFoldDB" id="Q0SEV3"/>
<dbReference type="Pfam" id="PF13433">
    <property type="entry name" value="Peripla_BP_5"/>
    <property type="match status" value="1"/>
</dbReference>
<dbReference type="Proteomes" id="UP000008710">
    <property type="component" value="Chromosome"/>
</dbReference>
<dbReference type="NCBIfam" id="TIGR03407">
    <property type="entry name" value="urea_ABC_UrtA"/>
    <property type="match status" value="1"/>
</dbReference>
<gene>
    <name evidence="1" type="ordered locus">RHA1_ro02126</name>
</gene>
<dbReference type="KEGG" id="rha:RHA1_ro02126"/>
<dbReference type="Gene3D" id="3.40.50.2300">
    <property type="match status" value="2"/>
</dbReference>
<dbReference type="InterPro" id="IPR000709">
    <property type="entry name" value="Leu_Ile_Val-bd"/>
</dbReference>
<dbReference type="PRINTS" id="PR00337">
    <property type="entry name" value="LEUILEVALBP"/>
</dbReference>
<sequence>MFAPRIHLCIRGADTCPGLRRSQVLRRKGPYMRTFSKRALAAPTALAAIGLVLTGCGSKASDTAGESTAASCVDTSGDTIKVGSLNSLSGTMAISEVTVRDSIALAVDEINNSGGVLGKKIQIVAEDGASEPTVFAEKAEKLISSDCVAAVFGGWTSSSRKAMLPVFEDNNSLLYYPVQYEGLEDSKNIFYTGATTNQQIVPALDYLKEKGVKSLYLVGSDYVFPQTANRIIKAYAEANGIEIKGEDYTPLGSTDFSTIVNKVRSADADAVFNTLNGDSNVAFFREYANVGLKPADMPVVSVSIAEEEVGGIGVQNIEGQLTAWNYYQTIDTPENKKFVDAYKARYGANKPTSDPMEAAYTSVYLWKNTVEKANSFATKDIQDNADGVTFAAPEGLVTIDGSNHHITKTARIGEIRNDGLIYTVWDSGTPIQPDPYLKSYPWAESLGS</sequence>
<dbReference type="eggNOG" id="COG0683">
    <property type="taxonomic scope" value="Bacteria"/>
</dbReference>
<dbReference type="HOGENOM" id="CLU_027128_1_1_11"/>
<dbReference type="EMBL" id="CP000431">
    <property type="protein sequence ID" value="ABG93933.1"/>
    <property type="molecule type" value="Genomic_DNA"/>
</dbReference>
<protein>
    <submittedName>
        <fullName evidence="1">Probable ABC amino acid transporter, substrate binding component</fullName>
    </submittedName>
</protein>
<accession>Q0SEV3</accession>
<proteinExistence type="predicted"/>
<dbReference type="CDD" id="cd06355">
    <property type="entry name" value="PBP1_FmdD-like"/>
    <property type="match status" value="1"/>
</dbReference>